<feature type="compositionally biased region" description="Acidic residues" evidence="8">
    <location>
        <begin position="319"/>
        <end position="334"/>
    </location>
</feature>
<dbReference type="GO" id="GO:0003756">
    <property type="term" value="F:protein disulfide isomerase activity"/>
    <property type="evidence" value="ECO:0007669"/>
    <property type="project" value="UniProtKB-EC"/>
</dbReference>
<name>A0A7S3JT45_9STRA</name>
<dbReference type="GO" id="GO:0034976">
    <property type="term" value="P:response to endoplasmic reticulum stress"/>
    <property type="evidence" value="ECO:0007669"/>
    <property type="project" value="TreeGrafter"/>
</dbReference>
<comment type="catalytic activity">
    <reaction evidence="1">
        <text>Catalyzes the rearrangement of -S-S- bonds in proteins.</text>
        <dbReference type="EC" id="5.3.4.1"/>
    </reaction>
</comment>
<dbReference type="Pfam" id="PF13848">
    <property type="entry name" value="Thioredoxin_6"/>
    <property type="match status" value="1"/>
</dbReference>
<keyword evidence="6" id="KW-0413">Isomerase</keyword>
<feature type="region of interest" description="Disordered" evidence="8">
    <location>
        <begin position="313"/>
        <end position="334"/>
    </location>
</feature>
<reference evidence="11" key="1">
    <citation type="submission" date="2021-01" db="EMBL/GenBank/DDBJ databases">
        <authorList>
            <person name="Corre E."/>
            <person name="Pelletier E."/>
            <person name="Niang G."/>
            <person name="Scheremetjew M."/>
            <person name="Finn R."/>
            <person name="Kale V."/>
            <person name="Holt S."/>
            <person name="Cochrane G."/>
            <person name="Meng A."/>
            <person name="Brown T."/>
            <person name="Cohen L."/>
        </authorList>
    </citation>
    <scope>NUCLEOTIDE SEQUENCE</scope>
    <source>
        <strain evidence="11">CCMP1510</strain>
    </source>
</reference>
<dbReference type="EMBL" id="HBIJ01003586">
    <property type="protein sequence ID" value="CAE0361783.1"/>
    <property type="molecule type" value="Transcribed_RNA"/>
</dbReference>
<evidence type="ECO:0000256" key="2">
    <source>
        <dbReference type="ARBA" id="ARBA00004319"/>
    </source>
</evidence>
<dbReference type="GO" id="GO:0006457">
    <property type="term" value="P:protein folding"/>
    <property type="evidence" value="ECO:0007669"/>
    <property type="project" value="TreeGrafter"/>
</dbReference>
<dbReference type="PANTHER" id="PTHR18929:SF132">
    <property type="entry name" value="PROTEIN DISULFIDE-ISOMERASE A3"/>
    <property type="match status" value="1"/>
</dbReference>
<dbReference type="Gene3D" id="3.40.30.10">
    <property type="entry name" value="Glutaredoxin"/>
    <property type="match status" value="3"/>
</dbReference>
<sequence>MQVVQKKRWKRWSSLIFLIVGCFVGVVRSDEWGDDGEEFGGDDYDDPYGGMDPYGGGYGGGYGDDEYGGGGPTEPAYEVLDTLEDVTSYLEQGETEAVVLGFFDEEGTEDALDVFKDTAEQNRYDFKFAYTTNDQVKQKYKYNKAPVVTVFLPKRFVSEKYGDKTKARFPSAKLTSAESLAKFLYKKSLPLVGEKTWKSNQRYEKQAKPILTLYASIDLEKNPKGFEYFANRLRKVAIDHKDTILFNIANKDDFSYILDDYDFENKLEGKKTVGVGINDDDKYYKMTTSFNVDNLRAFVADFIAGKLTPKIKETPDYDMPSDTDDDTDNEQGEDMYEGSSVISLTSENFDHVTSGKDAFLEFYAPWCGHCQSLKPTYKKLAKELADTDGVVVAAMDATAHTPPSDFDVSGYPTIFFKPKDGKPMPYDGDRDLSSMLDFVKKHGKSSAIGEL</sequence>
<feature type="chain" id="PRO_5030700450" description="protein disulfide-isomerase" evidence="9">
    <location>
        <begin position="30"/>
        <end position="451"/>
    </location>
</feature>
<accession>A0A7S3JT45</accession>
<dbReference type="CDD" id="cd02961">
    <property type="entry name" value="PDI_a_family"/>
    <property type="match status" value="1"/>
</dbReference>
<evidence type="ECO:0000313" key="11">
    <source>
        <dbReference type="EMBL" id="CAE0361783.1"/>
    </source>
</evidence>
<protein>
    <recommendedName>
        <fullName evidence="4">protein disulfide-isomerase</fullName>
        <ecNumber evidence="4">5.3.4.1</ecNumber>
    </recommendedName>
</protein>
<dbReference type="AlphaFoldDB" id="A0A7S3JT45"/>
<evidence type="ECO:0000256" key="1">
    <source>
        <dbReference type="ARBA" id="ARBA00001182"/>
    </source>
</evidence>
<dbReference type="PROSITE" id="PS51352">
    <property type="entry name" value="THIOREDOXIN_2"/>
    <property type="match status" value="1"/>
</dbReference>
<dbReference type="PROSITE" id="PS00194">
    <property type="entry name" value="THIOREDOXIN_1"/>
    <property type="match status" value="1"/>
</dbReference>
<evidence type="ECO:0000256" key="9">
    <source>
        <dbReference type="SAM" id="SignalP"/>
    </source>
</evidence>
<dbReference type="Pfam" id="PF00085">
    <property type="entry name" value="Thioredoxin"/>
    <property type="match status" value="1"/>
</dbReference>
<feature type="signal peptide" evidence="9">
    <location>
        <begin position="1"/>
        <end position="29"/>
    </location>
</feature>
<dbReference type="SUPFAM" id="SSF52833">
    <property type="entry name" value="Thioredoxin-like"/>
    <property type="match status" value="3"/>
</dbReference>
<keyword evidence="5" id="KW-0256">Endoplasmic reticulum</keyword>
<dbReference type="GO" id="GO:0005788">
    <property type="term" value="C:endoplasmic reticulum lumen"/>
    <property type="evidence" value="ECO:0007669"/>
    <property type="project" value="UniProtKB-SubCell"/>
</dbReference>
<evidence type="ECO:0000256" key="7">
    <source>
        <dbReference type="ARBA" id="ARBA00023284"/>
    </source>
</evidence>
<proteinExistence type="inferred from homology"/>
<gene>
    <name evidence="11" type="ORF">ALAG00032_LOCUS2516</name>
</gene>
<evidence type="ECO:0000256" key="8">
    <source>
        <dbReference type="SAM" id="MobiDB-lite"/>
    </source>
</evidence>
<evidence type="ECO:0000259" key="10">
    <source>
        <dbReference type="PROSITE" id="PS51352"/>
    </source>
</evidence>
<dbReference type="InterPro" id="IPR036249">
    <property type="entry name" value="Thioredoxin-like_sf"/>
</dbReference>
<comment type="similarity">
    <text evidence="3">Belongs to the protein disulfide isomerase family.</text>
</comment>
<dbReference type="PANTHER" id="PTHR18929">
    <property type="entry name" value="PROTEIN DISULFIDE ISOMERASE"/>
    <property type="match status" value="1"/>
</dbReference>
<evidence type="ECO:0000256" key="6">
    <source>
        <dbReference type="ARBA" id="ARBA00023235"/>
    </source>
</evidence>
<comment type="subcellular location">
    <subcellularLocation>
        <location evidence="2">Endoplasmic reticulum lumen</location>
    </subcellularLocation>
</comment>
<keyword evidence="7" id="KW-0676">Redox-active center</keyword>
<evidence type="ECO:0000256" key="4">
    <source>
        <dbReference type="ARBA" id="ARBA00012723"/>
    </source>
</evidence>
<dbReference type="InterPro" id="IPR017937">
    <property type="entry name" value="Thioredoxin_CS"/>
</dbReference>
<dbReference type="PROSITE" id="PS51257">
    <property type="entry name" value="PROKAR_LIPOPROTEIN"/>
    <property type="match status" value="1"/>
</dbReference>
<keyword evidence="9" id="KW-0732">Signal</keyword>
<dbReference type="EC" id="5.3.4.1" evidence="4"/>
<feature type="domain" description="Thioredoxin" evidence="10">
    <location>
        <begin position="308"/>
        <end position="444"/>
    </location>
</feature>
<evidence type="ECO:0000256" key="3">
    <source>
        <dbReference type="ARBA" id="ARBA00006347"/>
    </source>
</evidence>
<organism evidence="11">
    <name type="scientific">Aureoumbra lagunensis</name>
    <dbReference type="NCBI Taxonomy" id="44058"/>
    <lineage>
        <taxon>Eukaryota</taxon>
        <taxon>Sar</taxon>
        <taxon>Stramenopiles</taxon>
        <taxon>Ochrophyta</taxon>
        <taxon>Pelagophyceae</taxon>
        <taxon>Pelagomonadales</taxon>
        <taxon>Aureoumbra</taxon>
    </lineage>
</organism>
<dbReference type="InterPro" id="IPR013766">
    <property type="entry name" value="Thioredoxin_domain"/>
</dbReference>
<evidence type="ECO:0000256" key="5">
    <source>
        <dbReference type="ARBA" id="ARBA00022824"/>
    </source>
</evidence>